<dbReference type="Pfam" id="PF04607">
    <property type="entry name" value="RelA_SpoT"/>
    <property type="match status" value="1"/>
</dbReference>
<dbReference type="SUPFAM" id="SSF50969">
    <property type="entry name" value="YVTN repeat-like/Quinoprotein amine dehydrogenase"/>
    <property type="match status" value="1"/>
</dbReference>
<dbReference type="InterPro" id="IPR020472">
    <property type="entry name" value="WD40_PAC1"/>
</dbReference>
<dbReference type="InterPro" id="IPR027417">
    <property type="entry name" value="P-loop_NTPase"/>
</dbReference>
<keyword evidence="2" id="KW-0677">Repeat</keyword>
<dbReference type="PRINTS" id="PR00320">
    <property type="entry name" value="GPROTEINBRPT"/>
</dbReference>
<dbReference type="SMART" id="SM00954">
    <property type="entry name" value="RelA_SpoT"/>
    <property type="match status" value="1"/>
</dbReference>
<dbReference type="Gene3D" id="2.130.10.10">
    <property type="entry name" value="YVTN repeat-like/Quinoprotein amine dehydrogenase"/>
    <property type="match status" value="3"/>
</dbReference>
<keyword evidence="6" id="KW-1185">Reference proteome</keyword>
<comment type="caution">
    <text evidence="5">The sequence shown here is derived from an EMBL/GenBank/DDBJ whole genome shotgun (WGS) entry which is preliminary data.</text>
</comment>
<dbReference type="SUPFAM" id="SSF81301">
    <property type="entry name" value="Nucleotidyltransferase"/>
    <property type="match status" value="1"/>
</dbReference>
<organism evidence="5 6">
    <name type="scientific">Fusarium poae</name>
    <dbReference type="NCBI Taxonomy" id="36050"/>
    <lineage>
        <taxon>Eukaryota</taxon>
        <taxon>Fungi</taxon>
        <taxon>Dikarya</taxon>
        <taxon>Ascomycota</taxon>
        <taxon>Pezizomycotina</taxon>
        <taxon>Sordariomycetes</taxon>
        <taxon>Hypocreomycetidae</taxon>
        <taxon>Hypocreales</taxon>
        <taxon>Nectriaceae</taxon>
        <taxon>Fusarium</taxon>
    </lineage>
</organism>
<evidence type="ECO:0000259" key="4">
    <source>
        <dbReference type="SMART" id="SM00954"/>
    </source>
</evidence>
<feature type="domain" description="RelA/SpoT" evidence="4">
    <location>
        <begin position="73"/>
        <end position="210"/>
    </location>
</feature>
<feature type="repeat" description="WD" evidence="3">
    <location>
        <begin position="743"/>
        <end position="784"/>
    </location>
</feature>
<keyword evidence="1 3" id="KW-0853">WD repeat</keyword>
<dbReference type="PANTHER" id="PTHR19848">
    <property type="entry name" value="WD40 REPEAT PROTEIN"/>
    <property type="match status" value="1"/>
</dbReference>
<dbReference type="STRING" id="36050.A0A1B8AJC8"/>
<protein>
    <recommendedName>
        <fullName evidence="4">RelA/SpoT domain-containing protein</fullName>
    </recommendedName>
</protein>
<dbReference type="SUPFAM" id="SSF52540">
    <property type="entry name" value="P-loop containing nucleoside triphosphate hydrolases"/>
    <property type="match status" value="1"/>
</dbReference>
<dbReference type="Pfam" id="PF00400">
    <property type="entry name" value="WD40"/>
    <property type="match status" value="3"/>
</dbReference>
<evidence type="ECO:0000313" key="6">
    <source>
        <dbReference type="Proteomes" id="UP000091967"/>
    </source>
</evidence>
<feature type="repeat" description="WD" evidence="3">
    <location>
        <begin position="785"/>
        <end position="826"/>
    </location>
</feature>
<dbReference type="InterPro" id="IPR011047">
    <property type="entry name" value="Quinoprotein_ADH-like_sf"/>
</dbReference>
<dbReference type="Gene3D" id="3.30.460.10">
    <property type="entry name" value="Beta Polymerase, domain 2"/>
    <property type="match status" value="1"/>
</dbReference>
<evidence type="ECO:0000256" key="1">
    <source>
        <dbReference type="ARBA" id="ARBA00022574"/>
    </source>
</evidence>
<dbReference type="SMART" id="SM00320">
    <property type="entry name" value="WD40"/>
    <property type="match status" value="7"/>
</dbReference>
<dbReference type="OMA" id="CMEDRLE"/>
<proteinExistence type="predicted"/>
<sequence>MDPSQSEGGSQKTTYSRLLDERHLAFQDVEPGGSPIEAFINAWPRLEPHYGTMVEQLKGALKDALRVRCTVSARVKSLSSIKKSIERRQSHRGEPYREVDEIFDDLHDLAGFRIVVDYPSGIGIAKAFITKNFQLDSTNVFKADREISDAWKPTFGSFQSENHHVLLHPDAKHPLSPFCGILFEIQVLSLAESLYNRLAHPLLYKRSSGELPVKDQKMIDVTHGLSLCYWICLSCMEDRLEGNTAETIPSSVQEVARLDGNQNVDMKPFVNVTPCSMPASREAVPIEKCLNSIKDLSTQAMSSDQLQDQLFVLFNAPIQNSTSNVNSVSGNILQNYGSGSNNTYSAGGNISIGENDIDKEIRDTFWVTDPQFHKANIEDRKGGLIDDSCGWILQDEQFAKWYEQDYSLLWLNGDPGKGKTMAVCAIINHICLLSKYDGGGPYTTLSYFFCDASDSTYNTATSVLRSIIHSIIFQDSTALSYVREQYKEVSKPLSDPRLAWPVLKSLLIGILCERRNRKVYLVIDALDECREDRDELLDFIVKQSSSLPVKWLVSSRKWPVIREILNACPKLLELNLEDNDTEVSAAVGFYITHQVETLSDFKCYDDTKREAVELYLRSKANSTFLWVSLVCQMLTKIPAWQTLKRLKSNSFPAGLDALYGRMLKQMQPPTGQERDLGLEAPDWVSVLQGVDDDWSPRIQTMEGHTADVRSIAFSHDGYLLASGSEDHTIKIWDVLTGTCLHSLLGHDDWVLKVAFSRTSYQLTSASSDHTIKIWDANNGVLIRTLAEHDGPVNDLVYGIKDSFLASGSEDGTIKLFDTIRGVCTRTIVIDGNPDVLSIAFTHDDQILSCCTHYSLLIWDLKDQTDPYQIQLKHYLSAHLISSHGNELFFIYGDHIEIWDPATKLRVRRIGYPAFGSFIQRSYPNSVILTKHGKLLGVTGYSAFRLFNRSMRGWEEEIREQAQDISVSPTSHVLAIASHSTVKLWDLSVPRHWKHLSKEADHLSVFSNHGSLLVTTSERDGELVVWRSCTGESIFKFKSHFGPTFSPDSQVLLMRRYDHNIYIKHLSQESGYEGIDMIQLPDEIGINMAVSHDSRWLAVSFRNRSISIWNVASKQFGSPIAKITFNSEHADPTEAADYVMKWETGLAVSFSHDSLSLAVYDGKHIKLYESSTWRCKSTIYNHDGNNGRQEYNLVFSSDDKFLATNLYTPISRVSNLIIWNLETMVCVRIEVPGHQFPIIGLDTSAVWRLEIGTGTYEIIGEAIHLVEPKYEVSEDLQWIYQGPERLLWLPPDFRPEDQHKVKIKFCKSCLKFKVTIVTLARRMVLLTLP</sequence>
<dbReference type="Pfam" id="PF24883">
    <property type="entry name" value="NPHP3_N"/>
    <property type="match status" value="1"/>
</dbReference>
<accession>A0A1B8AJC8</accession>
<dbReference type="InterPro" id="IPR011044">
    <property type="entry name" value="Quino_amine_DH_bsu"/>
</dbReference>
<reference evidence="5 6" key="1">
    <citation type="submission" date="2016-06" db="EMBL/GenBank/DDBJ databases">
        <title>Living apart together: crosstalk between the core and supernumerary genomes in a fungal plant pathogen.</title>
        <authorList>
            <person name="Vanheule A."/>
            <person name="Audenaert K."/>
            <person name="Warris S."/>
            <person name="Van De Geest H."/>
            <person name="Schijlen E."/>
            <person name="Hofte M."/>
            <person name="De Saeger S."/>
            <person name="Haesaert G."/>
            <person name="Waalwijk C."/>
            <person name="Van Der Lee T."/>
        </authorList>
    </citation>
    <scope>NUCLEOTIDE SEQUENCE [LARGE SCALE GENOMIC DNA]</scope>
    <source>
        <strain evidence="5 6">2516</strain>
    </source>
</reference>
<dbReference type="CDD" id="cd00200">
    <property type="entry name" value="WD40"/>
    <property type="match status" value="1"/>
</dbReference>
<dbReference type="EMBL" id="LYXU01000003">
    <property type="protein sequence ID" value="OBS20414.1"/>
    <property type="molecule type" value="Genomic_DNA"/>
</dbReference>
<dbReference type="InterPro" id="IPR001680">
    <property type="entry name" value="WD40_rpt"/>
</dbReference>
<feature type="repeat" description="WD" evidence="3">
    <location>
        <begin position="701"/>
        <end position="742"/>
    </location>
</feature>
<dbReference type="GO" id="GO:0015969">
    <property type="term" value="P:guanosine tetraphosphate metabolic process"/>
    <property type="evidence" value="ECO:0007669"/>
    <property type="project" value="InterPro"/>
</dbReference>
<dbReference type="InterPro" id="IPR019775">
    <property type="entry name" value="WD40_repeat_CS"/>
</dbReference>
<name>A0A1B8AJC8_FUSPO</name>
<dbReference type="CDD" id="cd05399">
    <property type="entry name" value="NT_Rel-Spo_like"/>
    <property type="match status" value="1"/>
</dbReference>
<evidence type="ECO:0000256" key="3">
    <source>
        <dbReference type="PROSITE-ProRule" id="PRU00221"/>
    </source>
</evidence>
<dbReference type="InterPro" id="IPR056884">
    <property type="entry name" value="NPHP3-like_N"/>
</dbReference>
<dbReference type="Gene3D" id="3.40.50.300">
    <property type="entry name" value="P-loop containing nucleotide triphosphate hydrolases"/>
    <property type="match status" value="1"/>
</dbReference>
<dbReference type="InterPro" id="IPR015943">
    <property type="entry name" value="WD40/YVTN_repeat-like_dom_sf"/>
</dbReference>
<dbReference type="InterPro" id="IPR007685">
    <property type="entry name" value="RelA_SpoT"/>
</dbReference>
<dbReference type="PROSITE" id="PS00678">
    <property type="entry name" value="WD_REPEATS_1"/>
    <property type="match status" value="2"/>
</dbReference>
<evidence type="ECO:0000313" key="5">
    <source>
        <dbReference type="EMBL" id="OBS20414.1"/>
    </source>
</evidence>
<evidence type="ECO:0000256" key="2">
    <source>
        <dbReference type="ARBA" id="ARBA00022737"/>
    </source>
</evidence>
<dbReference type="Proteomes" id="UP000091967">
    <property type="component" value="Unassembled WGS sequence"/>
</dbReference>
<dbReference type="InterPro" id="IPR043519">
    <property type="entry name" value="NT_sf"/>
</dbReference>
<dbReference type="PANTHER" id="PTHR19848:SF8">
    <property type="entry name" value="F-BOX AND WD REPEAT DOMAIN CONTAINING 7"/>
    <property type="match status" value="1"/>
</dbReference>
<dbReference type="PROSITE" id="PS50294">
    <property type="entry name" value="WD_REPEATS_REGION"/>
    <property type="match status" value="3"/>
</dbReference>
<dbReference type="PROSITE" id="PS50082">
    <property type="entry name" value="WD_REPEATS_2"/>
    <property type="match status" value="3"/>
</dbReference>
<dbReference type="SUPFAM" id="SSF50998">
    <property type="entry name" value="Quinoprotein alcohol dehydrogenase-like"/>
    <property type="match status" value="1"/>
</dbReference>
<gene>
    <name evidence="5" type="ORF">FPOA_06784</name>
</gene>